<organism evidence="1 2">
    <name type="scientific">Pseudomonas kuykendallii</name>
    <dbReference type="NCBI Taxonomy" id="1007099"/>
    <lineage>
        <taxon>Bacteria</taxon>
        <taxon>Pseudomonadati</taxon>
        <taxon>Pseudomonadota</taxon>
        <taxon>Gammaproteobacteria</taxon>
        <taxon>Pseudomonadales</taxon>
        <taxon>Pseudomonadaceae</taxon>
        <taxon>Pseudomonas</taxon>
    </lineage>
</organism>
<reference evidence="1 2" key="1">
    <citation type="submission" date="2017-08" db="EMBL/GenBank/DDBJ databases">
        <title>Infants hospitalized years apart are colonized by the same room-sourced microbial strains.</title>
        <authorList>
            <person name="Brooks B."/>
            <person name="Olm M.R."/>
            <person name="Firek B.A."/>
            <person name="Baker R."/>
            <person name="Thomas B.C."/>
            <person name="Morowitz M.J."/>
            <person name="Banfield J.F."/>
        </authorList>
    </citation>
    <scope>NUCLEOTIDE SEQUENCE [LARGE SCALE GENOMIC DNA]</scope>
    <source>
        <strain evidence="1">S2_009_000_R2_77</strain>
    </source>
</reference>
<name>A0A2W5F3P6_9PSED</name>
<comment type="caution">
    <text evidence="1">The sequence shown here is derived from an EMBL/GenBank/DDBJ whole genome shotgun (WGS) entry which is preliminary data.</text>
</comment>
<dbReference type="EMBL" id="QFOH01000004">
    <property type="protein sequence ID" value="PZP25812.1"/>
    <property type="molecule type" value="Genomic_DNA"/>
</dbReference>
<dbReference type="Proteomes" id="UP000249198">
    <property type="component" value="Unassembled WGS sequence"/>
</dbReference>
<gene>
    <name evidence="1" type="ORF">DI599_04135</name>
</gene>
<evidence type="ECO:0000313" key="1">
    <source>
        <dbReference type="EMBL" id="PZP25812.1"/>
    </source>
</evidence>
<protein>
    <submittedName>
        <fullName evidence="1">Uncharacterized protein</fullName>
    </submittedName>
</protein>
<evidence type="ECO:0000313" key="2">
    <source>
        <dbReference type="Proteomes" id="UP000249198"/>
    </source>
</evidence>
<proteinExistence type="predicted"/>
<accession>A0A2W5F3P6</accession>
<dbReference type="RefSeq" id="WP_273229465.1">
    <property type="nucleotide sequence ID" value="NZ_QFOH01000004.1"/>
</dbReference>
<sequence length="85" mass="9980">MSEPFNKYSQQLTFCMMKSIEFGLKYCLIRCHATVTFRLDGYLPYEIPLKAIEDAPLGKLIELYKPYTTNTPLIQELRKIKKIET</sequence>
<dbReference type="AlphaFoldDB" id="A0A2W5F3P6"/>